<dbReference type="RefSeq" id="WP_116430488.1">
    <property type="nucleotide sequence ID" value="NZ_NMUF01000015.1"/>
</dbReference>
<comment type="caution">
    <text evidence="1">The sequence shown here is derived from an EMBL/GenBank/DDBJ whole genome shotgun (WGS) entry which is preliminary data.</text>
</comment>
<reference evidence="1 2" key="1">
    <citation type="submission" date="2017-07" db="EMBL/GenBank/DDBJ databases">
        <title>Draft genome sequence of aerobic hyperthermophilic archaea, Pyrobaculum aerophilum YKB31 and YKB32.</title>
        <authorList>
            <person name="Mochizuki T."/>
            <person name="Berliner A.J."/>
            <person name="Yoshida-Takashima Y."/>
            <person name="Takaki Y."/>
            <person name="Nunoura T."/>
            <person name="Takai K."/>
        </authorList>
    </citation>
    <scope>NUCLEOTIDE SEQUENCE [LARGE SCALE GENOMIC DNA]</scope>
    <source>
        <strain evidence="1 2">YKB32</strain>
    </source>
</reference>
<sequence length="107" mass="11605">MACVLIESVFEWCQKCRGDGNSITCVAACLNIEGIRGYMEPITVTKEAVEELIGFKVHPMVYEVVVGELNGKTVPKAALGAFAACAFCRALGFRLISRYRILEGGEA</sequence>
<evidence type="ECO:0000313" key="1">
    <source>
        <dbReference type="EMBL" id="RFA98591.1"/>
    </source>
</evidence>
<protein>
    <submittedName>
        <fullName evidence="1">Uncharacterized protein</fullName>
    </submittedName>
</protein>
<dbReference type="EMBL" id="NMUF01000015">
    <property type="protein sequence ID" value="RFA98591.1"/>
    <property type="molecule type" value="Genomic_DNA"/>
</dbReference>
<accession>A0A371R476</accession>
<gene>
    <name evidence="1" type="ORF">CGL52_06630</name>
</gene>
<proteinExistence type="predicted"/>
<name>A0A371R476_9CREN</name>
<evidence type="ECO:0000313" key="2">
    <source>
        <dbReference type="Proteomes" id="UP000256877"/>
    </source>
</evidence>
<organism evidence="1 2">
    <name type="scientific">Pyrobaculum aerophilum</name>
    <dbReference type="NCBI Taxonomy" id="13773"/>
    <lineage>
        <taxon>Archaea</taxon>
        <taxon>Thermoproteota</taxon>
        <taxon>Thermoprotei</taxon>
        <taxon>Thermoproteales</taxon>
        <taxon>Thermoproteaceae</taxon>
        <taxon>Pyrobaculum</taxon>
    </lineage>
</organism>
<dbReference type="Proteomes" id="UP000256877">
    <property type="component" value="Unassembled WGS sequence"/>
</dbReference>
<dbReference type="AlphaFoldDB" id="A0A371R476"/>